<evidence type="ECO:0000256" key="1">
    <source>
        <dbReference type="ARBA" id="ARBA00010088"/>
    </source>
</evidence>
<dbReference type="PANTHER" id="PTHR43248:SF25">
    <property type="entry name" value="AB HYDROLASE-1 DOMAIN-CONTAINING PROTEIN-RELATED"/>
    <property type="match status" value="1"/>
</dbReference>
<accession>A0A9P4QZH0</accession>
<gene>
    <name evidence="6" type="ORF">EJ04DRAFT_438015</name>
</gene>
<dbReference type="SUPFAM" id="SSF53474">
    <property type="entry name" value="alpha/beta-Hydrolases"/>
    <property type="match status" value="1"/>
</dbReference>
<reference evidence="6" key="1">
    <citation type="journal article" date="2020" name="Stud. Mycol.">
        <title>101 Dothideomycetes genomes: a test case for predicting lifestyles and emergence of pathogens.</title>
        <authorList>
            <person name="Haridas S."/>
            <person name="Albert R."/>
            <person name="Binder M."/>
            <person name="Bloem J."/>
            <person name="Labutti K."/>
            <person name="Salamov A."/>
            <person name="Andreopoulos B."/>
            <person name="Baker S."/>
            <person name="Barry K."/>
            <person name="Bills G."/>
            <person name="Bluhm B."/>
            <person name="Cannon C."/>
            <person name="Castanera R."/>
            <person name="Culley D."/>
            <person name="Daum C."/>
            <person name="Ezra D."/>
            <person name="Gonzalez J."/>
            <person name="Henrissat B."/>
            <person name="Kuo A."/>
            <person name="Liang C."/>
            <person name="Lipzen A."/>
            <person name="Lutzoni F."/>
            <person name="Magnuson J."/>
            <person name="Mondo S."/>
            <person name="Nolan M."/>
            <person name="Ohm R."/>
            <person name="Pangilinan J."/>
            <person name="Park H.-J."/>
            <person name="Ramirez L."/>
            <person name="Alfaro M."/>
            <person name="Sun H."/>
            <person name="Tritt A."/>
            <person name="Yoshinaga Y."/>
            <person name="Zwiers L.-H."/>
            <person name="Turgeon B."/>
            <person name="Goodwin S."/>
            <person name="Spatafora J."/>
            <person name="Crous P."/>
            <person name="Grigoriev I."/>
        </authorList>
    </citation>
    <scope>NUCLEOTIDE SEQUENCE</scope>
    <source>
        <strain evidence="6">CBS 125425</strain>
    </source>
</reference>
<feature type="domain" description="Peptidase S33 tripeptidyl aminopeptidase-like C-terminal" evidence="5">
    <location>
        <begin position="416"/>
        <end position="511"/>
    </location>
</feature>
<keyword evidence="2" id="KW-0378">Hydrolase</keyword>
<feature type="domain" description="AB hydrolase-1" evidence="4">
    <location>
        <begin position="185"/>
        <end position="248"/>
    </location>
</feature>
<dbReference type="Pfam" id="PF00561">
    <property type="entry name" value="Abhydrolase_1"/>
    <property type="match status" value="1"/>
</dbReference>
<dbReference type="InterPro" id="IPR013595">
    <property type="entry name" value="Pept_S33_TAP-like_C"/>
</dbReference>
<keyword evidence="3" id="KW-0732">Signal</keyword>
<evidence type="ECO:0000256" key="2">
    <source>
        <dbReference type="ARBA" id="ARBA00022801"/>
    </source>
</evidence>
<evidence type="ECO:0000259" key="4">
    <source>
        <dbReference type="Pfam" id="PF00561"/>
    </source>
</evidence>
<dbReference type="PANTHER" id="PTHR43248">
    <property type="entry name" value="2-SUCCINYL-6-HYDROXY-2,4-CYCLOHEXADIENE-1-CARBOXYLATE SYNTHASE"/>
    <property type="match status" value="1"/>
</dbReference>
<feature type="chain" id="PRO_5040329202" evidence="3">
    <location>
        <begin position="19"/>
        <end position="553"/>
    </location>
</feature>
<protein>
    <submittedName>
        <fullName evidence="6">Uncharacterized protein</fullName>
    </submittedName>
</protein>
<comment type="caution">
    <text evidence="6">The sequence shown here is derived from an EMBL/GenBank/DDBJ whole genome shotgun (WGS) entry which is preliminary data.</text>
</comment>
<evidence type="ECO:0000313" key="6">
    <source>
        <dbReference type="EMBL" id="KAF2733939.1"/>
    </source>
</evidence>
<dbReference type="InterPro" id="IPR029058">
    <property type="entry name" value="AB_hydrolase_fold"/>
</dbReference>
<proteinExistence type="inferred from homology"/>
<dbReference type="EMBL" id="ML996154">
    <property type="protein sequence ID" value="KAF2733939.1"/>
    <property type="molecule type" value="Genomic_DNA"/>
</dbReference>
<evidence type="ECO:0000313" key="7">
    <source>
        <dbReference type="Proteomes" id="UP000799444"/>
    </source>
</evidence>
<dbReference type="GO" id="GO:0016787">
    <property type="term" value="F:hydrolase activity"/>
    <property type="evidence" value="ECO:0007669"/>
    <property type="project" value="UniProtKB-KW"/>
</dbReference>
<dbReference type="OrthoDB" id="425534at2759"/>
<organism evidence="6 7">
    <name type="scientific">Polyplosphaeria fusca</name>
    <dbReference type="NCBI Taxonomy" id="682080"/>
    <lineage>
        <taxon>Eukaryota</taxon>
        <taxon>Fungi</taxon>
        <taxon>Dikarya</taxon>
        <taxon>Ascomycota</taxon>
        <taxon>Pezizomycotina</taxon>
        <taxon>Dothideomycetes</taxon>
        <taxon>Pleosporomycetidae</taxon>
        <taxon>Pleosporales</taxon>
        <taxon>Tetraplosphaeriaceae</taxon>
        <taxon>Polyplosphaeria</taxon>
    </lineage>
</organism>
<keyword evidence="7" id="KW-1185">Reference proteome</keyword>
<dbReference type="Proteomes" id="UP000799444">
    <property type="component" value="Unassembled WGS sequence"/>
</dbReference>
<evidence type="ECO:0000259" key="5">
    <source>
        <dbReference type="Pfam" id="PF08386"/>
    </source>
</evidence>
<comment type="similarity">
    <text evidence="1">Belongs to the peptidase S33 family.</text>
</comment>
<dbReference type="AlphaFoldDB" id="A0A9P4QZH0"/>
<dbReference type="InterPro" id="IPR051601">
    <property type="entry name" value="Serine_prot/Carboxylest_S33"/>
</dbReference>
<dbReference type="InterPro" id="IPR000073">
    <property type="entry name" value="AB_hydrolase_1"/>
</dbReference>
<dbReference type="Pfam" id="PF08386">
    <property type="entry name" value="Abhydrolase_4"/>
    <property type="match status" value="1"/>
</dbReference>
<sequence length="553" mass="59363">MSLSRFLLPVLLSAIVGAAPTPGGIQWGPCPTTGPVAANYAGNTSAIECGSLAVPLDWTEPDSDAIHNISLVRVPASKQPAKGAIQYNFGGPGVGAINSLVTQGALYLTLSGGEYDLVTFDPRGVSLELPFVCATSNATIAQMASTPVDLSISEREARTGWATARANTGICTYVGNGNETGEYIGTAFMARDMARVAEEVSEDGIIHYWGYSYGTTLGATIAAMFPDKVGGMILDGIQNAKQYYYEFTDLEMITLTDKVAEYMFESCAQAGPELCPLAAAASNATGKEMARDFFNFVDSITYEPIGLPGAGSIVDGYAVKSAFWSESYSFTGWKNFTTALAPVLYGSPEEREVALTAILTAGQSTAEEPAPSLAFTYAFWGIHCADRIPRTSNYNEIAPALREMYEASYMFGGLNALTQVLCAQWPWKSKEVYQGNFEAKTKAPILFMSNSLDAQTPVISARNMSAGFEGAVLLENDGVGHAAHSYPTTCQAKHVMAYWADRTLPKEGTVCAGEFGPYDGRTWPETLKALEEGVDLTKNVTISAREWLDNYYT</sequence>
<dbReference type="Gene3D" id="3.40.50.1820">
    <property type="entry name" value="alpha/beta hydrolase"/>
    <property type="match status" value="1"/>
</dbReference>
<evidence type="ECO:0000256" key="3">
    <source>
        <dbReference type="SAM" id="SignalP"/>
    </source>
</evidence>
<feature type="signal peptide" evidence="3">
    <location>
        <begin position="1"/>
        <end position="18"/>
    </location>
</feature>
<name>A0A9P4QZH0_9PLEO</name>